<proteinExistence type="inferred from homology"/>
<feature type="transmembrane region" description="Helical" evidence="10">
    <location>
        <begin position="204"/>
        <end position="227"/>
    </location>
</feature>
<dbReference type="CDD" id="cd13143">
    <property type="entry name" value="MATE_MepA_like"/>
    <property type="match status" value="1"/>
</dbReference>
<dbReference type="Pfam" id="PF01554">
    <property type="entry name" value="MatE"/>
    <property type="match status" value="2"/>
</dbReference>
<dbReference type="GO" id="GO:0015297">
    <property type="term" value="F:antiporter activity"/>
    <property type="evidence" value="ECO:0007669"/>
    <property type="project" value="InterPro"/>
</dbReference>
<evidence type="ECO:0000256" key="7">
    <source>
        <dbReference type="ARBA" id="ARBA00022989"/>
    </source>
</evidence>
<feature type="transmembrane region" description="Helical" evidence="10">
    <location>
        <begin position="58"/>
        <end position="81"/>
    </location>
</feature>
<evidence type="ECO:0000256" key="8">
    <source>
        <dbReference type="ARBA" id="ARBA00023136"/>
    </source>
</evidence>
<dbReference type="Proteomes" id="UP000092714">
    <property type="component" value="Unassembled WGS sequence"/>
</dbReference>
<dbReference type="PANTHER" id="PTHR43823:SF3">
    <property type="entry name" value="MULTIDRUG EXPORT PROTEIN MEPA"/>
    <property type="match status" value="1"/>
</dbReference>
<dbReference type="InterPro" id="IPR048279">
    <property type="entry name" value="MdtK-like"/>
</dbReference>
<gene>
    <name evidence="11" type="ORF">CP373A1_10830</name>
</gene>
<evidence type="ECO:0000256" key="9">
    <source>
        <dbReference type="ARBA" id="ARBA00023251"/>
    </source>
</evidence>
<keyword evidence="8 10" id="KW-0472">Membrane</keyword>
<dbReference type="GO" id="GO:0042910">
    <property type="term" value="F:xenobiotic transmembrane transporter activity"/>
    <property type="evidence" value="ECO:0007669"/>
    <property type="project" value="InterPro"/>
</dbReference>
<dbReference type="GO" id="GO:0005886">
    <property type="term" value="C:plasma membrane"/>
    <property type="evidence" value="ECO:0007669"/>
    <property type="project" value="UniProtKB-SubCell"/>
</dbReference>
<dbReference type="RefSeq" id="WP_055183684.1">
    <property type="nucleotide sequence ID" value="NZ_CZBQ01000003.1"/>
</dbReference>
<evidence type="ECO:0000256" key="2">
    <source>
        <dbReference type="ARBA" id="ARBA00008417"/>
    </source>
</evidence>
<evidence type="ECO:0000256" key="6">
    <source>
        <dbReference type="ARBA" id="ARBA00022692"/>
    </source>
</evidence>
<keyword evidence="12" id="KW-1185">Reference proteome</keyword>
<feature type="transmembrane region" description="Helical" evidence="10">
    <location>
        <begin position="146"/>
        <end position="166"/>
    </location>
</feature>
<evidence type="ECO:0000313" key="12">
    <source>
        <dbReference type="Proteomes" id="UP000092714"/>
    </source>
</evidence>
<name>A0A174S9V9_9CLOT</name>
<feature type="transmembrane region" description="Helical" evidence="10">
    <location>
        <begin position="399"/>
        <end position="422"/>
    </location>
</feature>
<dbReference type="PANTHER" id="PTHR43823">
    <property type="entry name" value="SPORULATION PROTEIN YKVU"/>
    <property type="match status" value="1"/>
</dbReference>
<keyword evidence="5" id="KW-1003">Cell membrane</keyword>
<comment type="subcellular location">
    <subcellularLocation>
        <location evidence="1">Cell membrane</location>
        <topology evidence="1">Multi-pass membrane protein</topology>
    </subcellularLocation>
</comment>
<dbReference type="GO" id="GO:0046677">
    <property type="term" value="P:response to antibiotic"/>
    <property type="evidence" value="ECO:0007669"/>
    <property type="project" value="UniProtKB-KW"/>
</dbReference>
<protein>
    <recommendedName>
        <fullName evidence="3">Multidrug export protein MepA</fullName>
    </recommendedName>
</protein>
<dbReference type="EMBL" id="MAPZ01000020">
    <property type="protein sequence ID" value="OBY10387.1"/>
    <property type="molecule type" value="Genomic_DNA"/>
</dbReference>
<comment type="similarity">
    <text evidence="2">Belongs to the multi antimicrobial extrusion (MATE) (TC 2.A.66.1) family. MepA subfamily.</text>
</comment>
<dbReference type="InterPro" id="IPR051327">
    <property type="entry name" value="MATE_MepA_subfamily"/>
</dbReference>
<dbReference type="InterPro" id="IPR002528">
    <property type="entry name" value="MATE_fam"/>
</dbReference>
<keyword evidence="7 10" id="KW-1133">Transmembrane helix</keyword>
<keyword evidence="6 10" id="KW-0812">Transmembrane</keyword>
<feature type="transmembrane region" description="Helical" evidence="10">
    <location>
        <begin position="281"/>
        <end position="299"/>
    </location>
</feature>
<dbReference type="AlphaFoldDB" id="A0A174S9V9"/>
<feature type="transmembrane region" description="Helical" evidence="10">
    <location>
        <begin position="24"/>
        <end position="46"/>
    </location>
</feature>
<sequence length="468" mass="51289">MSTINKLKKYIFGKKDLSDKDVKGLLISFSIPSILAIIVNGLYSVIDSIFVGRGVGEVAIGAIAIIQPFIGIIITLGTVISTGAMSVLSRSLGEKDNEKAKICFGNSMTLISTMSILVCIIGTIFLKPILRIMGAEGEIFILGRQYMRIILVGMIFMAPSFLFGQLLRAEGKAKESMVILVIGSISNIILDYIFIIVFKGGATGAALATTIAYFLSFLYALFMMAKFSSVFVLKIKYLRLKVSIIKEMLSIGISSFISQGAGNVATIVANNVMVQVGGERLITSIGIFAIIQNFVFMPISGITQSMQPIIGYNYGRGNLEKIKETVKLTLKYVFIVALVNSIIVMLFTAPIVRLFIKGDSEVLTYSVPYIRLGIIFACFGAQQWVGGTVFRSLGMAKRAYFFAVLRMIIIFMPSMIILGNTIGELGCWISYTLADLLSGLVSKRYILRFLNKLEMDKVEKLQCEGKEA</sequence>
<evidence type="ECO:0000256" key="1">
    <source>
        <dbReference type="ARBA" id="ARBA00004651"/>
    </source>
</evidence>
<keyword evidence="9" id="KW-0046">Antibiotic resistance</keyword>
<feature type="transmembrane region" description="Helical" evidence="10">
    <location>
        <begin position="102"/>
        <end position="126"/>
    </location>
</feature>
<dbReference type="OrthoDB" id="9811110at2"/>
<evidence type="ECO:0000256" key="10">
    <source>
        <dbReference type="SAM" id="Phobius"/>
    </source>
</evidence>
<evidence type="ECO:0000256" key="5">
    <source>
        <dbReference type="ARBA" id="ARBA00022475"/>
    </source>
</evidence>
<organism evidence="11 12">
    <name type="scientific">Clostridium paraputrificum</name>
    <dbReference type="NCBI Taxonomy" id="29363"/>
    <lineage>
        <taxon>Bacteria</taxon>
        <taxon>Bacillati</taxon>
        <taxon>Bacillota</taxon>
        <taxon>Clostridia</taxon>
        <taxon>Eubacteriales</taxon>
        <taxon>Clostridiaceae</taxon>
        <taxon>Clostridium</taxon>
    </lineage>
</organism>
<evidence type="ECO:0000256" key="4">
    <source>
        <dbReference type="ARBA" id="ARBA00022448"/>
    </source>
</evidence>
<dbReference type="NCBIfam" id="TIGR00797">
    <property type="entry name" value="matE"/>
    <property type="match status" value="1"/>
</dbReference>
<comment type="caution">
    <text evidence="11">The sequence shown here is derived from an EMBL/GenBank/DDBJ whole genome shotgun (WGS) entry which is preliminary data.</text>
</comment>
<keyword evidence="4" id="KW-0813">Transport</keyword>
<feature type="transmembrane region" description="Helical" evidence="10">
    <location>
        <begin position="368"/>
        <end position="387"/>
    </location>
</feature>
<feature type="transmembrane region" description="Helical" evidence="10">
    <location>
        <begin position="332"/>
        <end position="356"/>
    </location>
</feature>
<dbReference type="InterPro" id="IPR045070">
    <property type="entry name" value="MATE_MepA-like"/>
</dbReference>
<dbReference type="PIRSF" id="PIRSF006603">
    <property type="entry name" value="DinF"/>
    <property type="match status" value="1"/>
</dbReference>
<accession>A0A174S9V9</accession>
<reference evidence="11 12" key="1">
    <citation type="submission" date="2016-06" db="EMBL/GenBank/DDBJ databases">
        <authorList>
            <person name="Kjaerup R.B."/>
            <person name="Dalgaard T.S."/>
            <person name="Juul-Madsen H.R."/>
        </authorList>
    </citation>
    <scope>NUCLEOTIDE SEQUENCE [LARGE SCALE GENOMIC DNA]</scope>
    <source>
        <strain evidence="11 12">373-A1</strain>
    </source>
</reference>
<evidence type="ECO:0000256" key="3">
    <source>
        <dbReference type="ARBA" id="ARBA00022106"/>
    </source>
</evidence>
<feature type="transmembrane region" description="Helical" evidence="10">
    <location>
        <begin position="178"/>
        <end position="198"/>
    </location>
</feature>
<evidence type="ECO:0000313" key="11">
    <source>
        <dbReference type="EMBL" id="OBY10387.1"/>
    </source>
</evidence>